<evidence type="ECO:0000313" key="1">
    <source>
        <dbReference type="EMBL" id="BAL72681.1"/>
    </source>
</evidence>
<name>H7C8G4_9GAMM</name>
<dbReference type="AlphaFoldDB" id="H7C8G4"/>
<dbReference type="EMBL" id="AB583184">
    <property type="protein sequence ID" value="BAL72681.1"/>
    <property type="molecule type" value="Genomic_DNA"/>
</dbReference>
<organism evidence="1">
    <name type="scientific">Providencia alcalifaciens</name>
    <dbReference type="NCBI Taxonomy" id="126385"/>
    <lineage>
        <taxon>Bacteria</taxon>
        <taxon>Pseudomonadati</taxon>
        <taxon>Pseudomonadota</taxon>
        <taxon>Gammaproteobacteria</taxon>
        <taxon>Enterobacterales</taxon>
        <taxon>Morganellaceae</taxon>
        <taxon>Providencia</taxon>
    </lineage>
</organism>
<sequence length="63" mass="7598">MASWLVEWKSDTETQWLKYTPSQSLKDLERAYTNFFQKHTAFPRLKKRGQNDTFRYPLGVKLD</sequence>
<protein>
    <recommendedName>
        <fullName evidence="2">Transposase</fullName>
    </recommendedName>
</protein>
<reference evidence="1" key="1">
    <citation type="journal article" date="2012" name="Infect. Immun.">
        <title>Molecular Characterizations of Cytolethal Distending Toxin Produced by Providencia alcalifaciens Strains Isolated from Patients with Diarrhea.</title>
        <authorList>
            <person name="Shima A."/>
            <person name="Hinenoya A."/>
            <person name="Asakura M."/>
            <person name="Sugimoto N."/>
            <person name="Tsukamoto T."/>
            <person name="Ito H."/>
            <person name="Nagita A."/>
            <person name="Faruque S.M."/>
            <person name="Yamasaki S."/>
        </authorList>
    </citation>
    <scope>NUCLEOTIDE SEQUENCE</scope>
    <source>
        <strain evidence="1">AH-31</strain>
    </source>
</reference>
<accession>H7C8G4</accession>
<evidence type="ECO:0008006" key="2">
    <source>
        <dbReference type="Google" id="ProtNLM"/>
    </source>
</evidence>
<proteinExistence type="predicted"/>